<accession>A0ABM7P8X1</accession>
<dbReference type="InterPro" id="IPR036136">
    <property type="entry name" value="Nit/Sulf_reduc_fer-like_dom_sf"/>
</dbReference>
<dbReference type="Pfam" id="PF03460">
    <property type="entry name" value="NIR_SIR_ferr"/>
    <property type="match status" value="1"/>
</dbReference>
<evidence type="ECO:0000259" key="8">
    <source>
        <dbReference type="Pfam" id="PF03460"/>
    </source>
</evidence>
<evidence type="ECO:0000256" key="4">
    <source>
        <dbReference type="ARBA" id="ARBA00023002"/>
    </source>
</evidence>
<evidence type="ECO:0000256" key="6">
    <source>
        <dbReference type="ARBA" id="ARBA00023014"/>
    </source>
</evidence>
<dbReference type="PROSITE" id="PS00365">
    <property type="entry name" value="NIR_SIR"/>
    <property type="match status" value="1"/>
</dbReference>
<dbReference type="EMBL" id="AP024485">
    <property type="protein sequence ID" value="BCS89488.1"/>
    <property type="molecule type" value="Genomic_DNA"/>
</dbReference>
<keyword evidence="2" id="KW-0349">Heme</keyword>
<feature type="domain" description="Nitrite/sulphite reductase 4Fe-4S" evidence="7">
    <location>
        <begin position="85"/>
        <end position="214"/>
    </location>
</feature>
<dbReference type="PANTHER" id="PTHR43809:SF1">
    <property type="entry name" value="NITRITE REDUCTASE (NADH) LARGE SUBUNIT"/>
    <property type="match status" value="1"/>
</dbReference>
<dbReference type="InterPro" id="IPR006066">
    <property type="entry name" value="NO2/SO3_Rdtase_FeS/sirohaem_BS"/>
</dbReference>
<dbReference type="RefSeq" id="WP_229591459.1">
    <property type="nucleotide sequence ID" value="NZ_AP024485.1"/>
</dbReference>
<dbReference type="PANTHER" id="PTHR43809">
    <property type="entry name" value="NITRITE REDUCTASE (NADH) LARGE SUBUNIT"/>
    <property type="match status" value="1"/>
</dbReference>
<gene>
    <name evidence="9" type="ORF">PSDVSF_27300</name>
</gene>
<keyword evidence="10" id="KW-1185">Reference proteome</keyword>
<dbReference type="SUPFAM" id="SSF55124">
    <property type="entry name" value="Nitrite/Sulfite reductase N-terminal domain-like"/>
    <property type="match status" value="1"/>
</dbReference>
<evidence type="ECO:0000256" key="5">
    <source>
        <dbReference type="ARBA" id="ARBA00023004"/>
    </source>
</evidence>
<evidence type="ECO:0000256" key="3">
    <source>
        <dbReference type="ARBA" id="ARBA00022723"/>
    </source>
</evidence>
<keyword evidence="1" id="KW-0004">4Fe-4S</keyword>
<dbReference type="InterPro" id="IPR045854">
    <property type="entry name" value="NO2/SO3_Rdtase_4Fe4S_sf"/>
</dbReference>
<evidence type="ECO:0000256" key="2">
    <source>
        <dbReference type="ARBA" id="ARBA00022617"/>
    </source>
</evidence>
<name>A0ABM7P8X1_9BACT</name>
<reference evidence="9" key="1">
    <citation type="journal article" date="2022" name="Arch. Microbiol.">
        <title>Pseudodesulfovibrio sediminis sp. nov., a mesophilic and neutrophilic sulfate-reducing bacterium isolated from sediment of a brackish lake.</title>
        <authorList>
            <person name="Takahashi A."/>
            <person name="Kojima H."/>
            <person name="Watanabe M."/>
            <person name="Fukui M."/>
        </authorList>
    </citation>
    <scope>NUCLEOTIDE SEQUENCE</scope>
    <source>
        <strain evidence="9">SF6</strain>
    </source>
</reference>
<evidence type="ECO:0000313" key="10">
    <source>
        <dbReference type="Proteomes" id="UP001053296"/>
    </source>
</evidence>
<dbReference type="InterPro" id="IPR005117">
    <property type="entry name" value="NiRdtase/SiRdtase_haem-b_fer"/>
</dbReference>
<proteinExistence type="predicted"/>
<protein>
    <submittedName>
        <fullName evidence="9">Sulfite reductase, assimilatory-type</fullName>
    </submittedName>
</protein>
<dbReference type="InterPro" id="IPR006067">
    <property type="entry name" value="NO2/SO3_Rdtase_4Fe4S_dom"/>
</dbReference>
<sequence length="217" mass="23058">MDTVDTLSVMPIARKDGTHVLRLCVNQGLLTPDMVRKIMDVMTKYALPSLRATTGQRFNLEGIPSDKVDEIAAALGTPVDKCPPGVSVCPGGDQCKYGMQDTRAMGDALLDLIKANGPYPFKIKSGVSGCAMACGLSFVRDVGLVGGAKGWNVYYGGAANRHACTGIVLGKKVSKAEALESIAKGLTYYKENAKKFERIGAMVRRLGRDVVAAALTE</sequence>
<dbReference type="Proteomes" id="UP001053296">
    <property type="component" value="Chromosome"/>
</dbReference>
<dbReference type="SUPFAM" id="SSF56014">
    <property type="entry name" value="Nitrite and sulphite reductase 4Fe-4S domain-like"/>
    <property type="match status" value="1"/>
</dbReference>
<keyword evidence="4" id="KW-0560">Oxidoreductase</keyword>
<evidence type="ECO:0000259" key="7">
    <source>
        <dbReference type="Pfam" id="PF01077"/>
    </source>
</evidence>
<keyword evidence="5" id="KW-0408">Iron</keyword>
<dbReference type="Gene3D" id="3.90.480.10">
    <property type="entry name" value="Sulfite Reductase Hemoprotein,Domain 2"/>
    <property type="match status" value="1"/>
</dbReference>
<evidence type="ECO:0000313" key="9">
    <source>
        <dbReference type="EMBL" id="BCS89488.1"/>
    </source>
</evidence>
<evidence type="ECO:0000256" key="1">
    <source>
        <dbReference type="ARBA" id="ARBA00022485"/>
    </source>
</evidence>
<feature type="domain" description="Nitrite/Sulfite reductase ferredoxin-like" evidence="8">
    <location>
        <begin position="14"/>
        <end position="75"/>
    </location>
</feature>
<keyword evidence="3" id="KW-0479">Metal-binding</keyword>
<organism evidence="9 10">
    <name type="scientific">Pseudodesulfovibrio sediminis</name>
    <dbReference type="NCBI Taxonomy" id="2810563"/>
    <lineage>
        <taxon>Bacteria</taxon>
        <taxon>Pseudomonadati</taxon>
        <taxon>Thermodesulfobacteriota</taxon>
        <taxon>Desulfovibrionia</taxon>
        <taxon>Desulfovibrionales</taxon>
        <taxon>Desulfovibrionaceae</taxon>
    </lineage>
</organism>
<dbReference type="Pfam" id="PF01077">
    <property type="entry name" value="NIR_SIR"/>
    <property type="match status" value="1"/>
</dbReference>
<dbReference type="InterPro" id="IPR052034">
    <property type="entry name" value="NasD-like"/>
</dbReference>
<keyword evidence="6" id="KW-0411">Iron-sulfur</keyword>
<dbReference type="Gene3D" id="3.30.413.10">
    <property type="entry name" value="Sulfite Reductase Hemoprotein, domain 1"/>
    <property type="match status" value="1"/>
</dbReference>